<reference evidence="3 4" key="1">
    <citation type="submission" date="2019-03" db="EMBL/GenBank/DDBJ databases">
        <title>Bacillus niacini sp. nov. a Nicotinate-Metabolizing Mesophile Isolated from Soil.</title>
        <authorList>
            <person name="Zhang G."/>
        </authorList>
    </citation>
    <scope>NUCLEOTIDE SEQUENCE [LARGE SCALE GENOMIC DNA]</scope>
    <source>
        <strain evidence="3 4">WN066</strain>
    </source>
</reference>
<name>A0A4V3AU31_9BACI</name>
<accession>A0A4V3AU31</accession>
<dbReference type="Proteomes" id="UP001178888">
    <property type="component" value="Unassembled WGS sequence"/>
</dbReference>
<evidence type="ECO:0000313" key="5">
    <source>
        <dbReference type="Proteomes" id="UP001178888"/>
    </source>
</evidence>
<protein>
    <submittedName>
        <fullName evidence="3">Uncharacterized protein</fullName>
    </submittedName>
</protein>
<gene>
    <name evidence="3" type="ORF">E2K98_05470</name>
    <name evidence="2" type="ORF">RCG21_15165</name>
</gene>
<keyword evidence="1" id="KW-0732">Signal</keyword>
<dbReference type="EMBL" id="SMYO01000003">
    <property type="protein sequence ID" value="TDK62913.1"/>
    <property type="molecule type" value="Genomic_DNA"/>
</dbReference>
<feature type="signal peptide" evidence="1">
    <location>
        <begin position="1"/>
        <end position="25"/>
    </location>
</feature>
<dbReference type="PROSITE" id="PS51257">
    <property type="entry name" value="PROKAR_LIPOPROTEIN"/>
    <property type="match status" value="1"/>
</dbReference>
<evidence type="ECO:0000313" key="4">
    <source>
        <dbReference type="Proteomes" id="UP000295132"/>
    </source>
</evidence>
<keyword evidence="5" id="KW-1185">Reference proteome</keyword>
<feature type="chain" id="PRO_5044610124" evidence="1">
    <location>
        <begin position="26"/>
        <end position="186"/>
    </location>
</feature>
<dbReference type="Proteomes" id="UP000295132">
    <property type="component" value="Unassembled WGS sequence"/>
</dbReference>
<dbReference type="EMBL" id="JAVGVR010000001">
    <property type="protein sequence ID" value="MDQ6597688.1"/>
    <property type="molecule type" value="Genomic_DNA"/>
</dbReference>
<dbReference type="AlphaFoldDB" id="A0A4V3AU31"/>
<organism evidence="3 4">
    <name type="scientific">Bacillus salipaludis</name>
    <dbReference type="NCBI Taxonomy" id="2547811"/>
    <lineage>
        <taxon>Bacteria</taxon>
        <taxon>Bacillati</taxon>
        <taxon>Bacillota</taxon>
        <taxon>Bacilli</taxon>
        <taxon>Bacillales</taxon>
        <taxon>Bacillaceae</taxon>
        <taxon>Bacillus</taxon>
    </lineage>
</organism>
<reference evidence="2" key="2">
    <citation type="submission" date="2023-08" db="EMBL/GenBank/DDBJ databases">
        <title>Nitrogen cycling bacteria in agricultural field soils.</title>
        <authorList>
            <person name="Jang J."/>
        </authorList>
    </citation>
    <scope>NUCLEOTIDE SEQUENCE</scope>
    <source>
        <strain evidence="2">PS3-36</strain>
    </source>
</reference>
<evidence type="ECO:0000313" key="2">
    <source>
        <dbReference type="EMBL" id="MDQ6597688.1"/>
    </source>
</evidence>
<comment type="caution">
    <text evidence="3">The sequence shown here is derived from an EMBL/GenBank/DDBJ whole genome shotgun (WGS) entry which is preliminary data.</text>
</comment>
<sequence length="186" mass="21375">MSKNNDKVKSFFICLMLIMSGFLIAACSQKEEEDQHKTAIKNVIEHLFTGPDEKFIELMWNPKYRTVVNNKEENPELDKYIAEVYGPYMTDYYLNPFLSTIGSQYATFAHDNGYKLSLKHITINQSENHSNRYTFIAKVGYQKNDDEEKTANVEGEVIFSSKEEGKIEGFQSINDNGLADNLRTSN</sequence>
<evidence type="ECO:0000313" key="3">
    <source>
        <dbReference type="EMBL" id="TDK62913.1"/>
    </source>
</evidence>
<proteinExistence type="predicted"/>
<evidence type="ECO:0000256" key="1">
    <source>
        <dbReference type="SAM" id="SignalP"/>
    </source>
</evidence>
<dbReference type="RefSeq" id="WP_133333263.1">
    <property type="nucleotide sequence ID" value="NZ_JAVGVR010000001.1"/>
</dbReference>